<dbReference type="InterPro" id="IPR006287">
    <property type="entry name" value="DJ-1"/>
</dbReference>
<name>A0ABT4I6G7_9ACTO</name>
<dbReference type="Proteomes" id="UP001072034">
    <property type="component" value="Unassembled WGS sequence"/>
</dbReference>
<comment type="caution">
    <text evidence="2">The sequence shown here is derived from an EMBL/GenBank/DDBJ whole genome shotgun (WGS) entry which is preliminary data.</text>
</comment>
<dbReference type="RefSeq" id="WP_043560409.1">
    <property type="nucleotide sequence ID" value="NZ_JAPTMY010000007.1"/>
</dbReference>
<dbReference type="PANTHER" id="PTHR48094:SF12">
    <property type="entry name" value="PARKINSON DISEASE PROTEIN 7 HOMOLOG"/>
    <property type="match status" value="1"/>
</dbReference>
<dbReference type="InterPro" id="IPR002818">
    <property type="entry name" value="DJ-1/PfpI"/>
</dbReference>
<proteinExistence type="predicted"/>
<accession>A0ABT4I6G7</accession>
<gene>
    <name evidence="2" type="ORF">OHJ16_04690</name>
</gene>
<evidence type="ECO:0000313" key="3">
    <source>
        <dbReference type="Proteomes" id="UP001072034"/>
    </source>
</evidence>
<dbReference type="Gene3D" id="3.40.50.880">
    <property type="match status" value="1"/>
</dbReference>
<reference evidence="2" key="1">
    <citation type="submission" date="2022-10" db="EMBL/GenBank/DDBJ databases">
        <title>Genome sequence of Actinomyces israelii ATCC 10048.</title>
        <authorList>
            <person name="Watt R.M."/>
            <person name="Tong W.M."/>
        </authorList>
    </citation>
    <scope>NUCLEOTIDE SEQUENCE</scope>
    <source>
        <strain evidence="2">ATCC 10048</strain>
    </source>
</reference>
<feature type="domain" description="DJ-1/PfpI" evidence="1">
    <location>
        <begin position="12"/>
        <end position="175"/>
    </location>
</feature>
<dbReference type="PANTHER" id="PTHR48094">
    <property type="entry name" value="PROTEIN/NUCLEIC ACID DEGLYCASE DJ-1-RELATED"/>
    <property type="match status" value="1"/>
</dbReference>
<dbReference type="EMBL" id="JAPTMY010000007">
    <property type="protein sequence ID" value="MCZ0857339.1"/>
    <property type="molecule type" value="Genomic_DNA"/>
</dbReference>
<dbReference type="NCBIfam" id="TIGR01383">
    <property type="entry name" value="not_thiJ"/>
    <property type="match status" value="1"/>
</dbReference>
<dbReference type="InterPro" id="IPR029062">
    <property type="entry name" value="Class_I_gatase-like"/>
</dbReference>
<dbReference type="InterPro" id="IPR050325">
    <property type="entry name" value="Prot/Nucl_acid_deglycase"/>
</dbReference>
<evidence type="ECO:0000259" key="1">
    <source>
        <dbReference type="Pfam" id="PF01965"/>
    </source>
</evidence>
<protein>
    <submittedName>
        <fullName evidence="2">DJ-1/PfpI family protein</fullName>
    </submittedName>
</protein>
<dbReference type="CDD" id="cd03135">
    <property type="entry name" value="GATase1_DJ-1"/>
    <property type="match status" value="1"/>
</dbReference>
<evidence type="ECO:0000313" key="2">
    <source>
        <dbReference type="EMBL" id="MCZ0857339.1"/>
    </source>
</evidence>
<dbReference type="SUPFAM" id="SSF52317">
    <property type="entry name" value="Class I glutamine amidotransferase-like"/>
    <property type="match status" value="1"/>
</dbReference>
<organism evidence="2 3">
    <name type="scientific">Actinomyces israelii</name>
    <dbReference type="NCBI Taxonomy" id="1659"/>
    <lineage>
        <taxon>Bacteria</taxon>
        <taxon>Bacillati</taxon>
        <taxon>Actinomycetota</taxon>
        <taxon>Actinomycetes</taxon>
        <taxon>Actinomycetales</taxon>
        <taxon>Actinomycetaceae</taxon>
        <taxon>Actinomyces</taxon>
    </lineage>
</organism>
<dbReference type="Pfam" id="PF01965">
    <property type="entry name" value="DJ-1_PfpI"/>
    <property type="match status" value="1"/>
</dbReference>
<sequence length="194" mass="20345">MPTPDKLATDARVAVLIANGLEEVEALAVVDVLYRAGIAVDMLAVGDDLSVTSSHRVTFRCDALLADVDLTDYALVFLPGGVPGTPNLKSTRAVTDEVTRRLEAGLPLAAICAAPSIPAELGLLAGRRATANPAFLRVLEDNGAETSEDSVVIDGNLLTSRGMGTAIDLGLKIVRLLLDDAAVEAVRKGIVYRR</sequence>
<keyword evidence="3" id="KW-1185">Reference proteome</keyword>